<evidence type="ECO:0000259" key="6">
    <source>
        <dbReference type="PROSITE" id="PS51898"/>
    </source>
</evidence>
<evidence type="ECO:0000256" key="4">
    <source>
        <dbReference type="ARBA" id="ARBA00023172"/>
    </source>
</evidence>
<evidence type="ECO:0000256" key="5">
    <source>
        <dbReference type="PROSITE-ProRule" id="PRU01248"/>
    </source>
</evidence>
<dbReference type="GO" id="GO:0006310">
    <property type="term" value="P:DNA recombination"/>
    <property type="evidence" value="ECO:0007669"/>
    <property type="project" value="UniProtKB-KW"/>
</dbReference>
<dbReference type="GO" id="GO:0015074">
    <property type="term" value="P:DNA integration"/>
    <property type="evidence" value="ECO:0007669"/>
    <property type="project" value="UniProtKB-KW"/>
</dbReference>
<dbReference type="InterPro" id="IPR013762">
    <property type="entry name" value="Integrase-like_cat_sf"/>
</dbReference>
<evidence type="ECO:0000256" key="2">
    <source>
        <dbReference type="ARBA" id="ARBA00022908"/>
    </source>
</evidence>
<comment type="similarity">
    <text evidence="1">Belongs to the 'phage' integrase family.</text>
</comment>
<dbReference type="KEGG" id="spal:FM071_10525"/>
<dbReference type="SUPFAM" id="SSF56349">
    <property type="entry name" value="DNA breaking-rejoining enzymes"/>
    <property type="match status" value="1"/>
</dbReference>
<dbReference type="EMBL" id="CP041407">
    <property type="protein sequence ID" value="QOP46802.1"/>
    <property type="molecule type" value="Genomic_DNA"/>
</dbReference>
<dbReference type="InterPro" id="IPR010998">
    <property type="entry name" value="Integrase_recombinase_N"/>
</dbReference>
<keyword evidence="3 5" id="KW-0238">DNA-binding</keyword>
<reference evidence="8 9" key="1">
    <citation type="submission" date="2019-07" db="EMBL/GenBank/DDBJ databases">
        <title>Sulfurimonas paralvinellae sp. nov., a novel mesophilic, hydrogen- and sulfur-oxidizing chemolithoautotroph within the Epsilonproteo- bacteria isolated from a deep-sea hydrothermal vent polychaete nest, reclassification of Thiomicrospira denitrificans as Sulfurimonas denitrificans comb. nov. and emended description of the genus Sulfurimonas.</title>
        <authorList>
            <person name="Wang S."/>
            <person name="Jiang L."/>
            <person name="Shao Z."/>
        </authorList>
    </citation>
    <scope>NUCLEOTIDE SEQUENCE [LARGE SCALE GENOMIC DNA]</scope>
    <source>
        <strain evidence="8 9">GO25</strain>
        <plasmid evidence="8 9">unnamed</plasmid>
    </source>
</reference>
<gene>
    <name evidence="8" type="ORF">FM071_10525</name>
</gene>
<dbReference type="PROSITE" id="PS51900">
    <property type="entry name" value="CB"/>
    <property type="match status" value="1"/>
</dbReference>
<dbReference type="PROSITE" id="PS51898">
    <property type="entry name" value="TYR_RECOMBINASE"/>
    <property type="match status" value="1"/>
</dbReference>
<evidence type="ECO:0000256" key="1">
    <source>
        <dbReference type="ARBA" id="ARBA00008857"/>
    </source>
</evidence>
<dbReference type="InterPro" id="IPR011010">
    <property type="entry name" value="DNA_brk_join_enz"/>
</dbReference>
<dbReference type="Gene3D" id="1.10.443.10">
    <property type="entry name" value="Intergrase catalytic core"/>
    <property type="match status" value="1"/>
</dbReference>
<geneLocation type="plasmid" evidence="8 9">
    <name>unnamed</name>
</geneLocation>
<dbReference type="CDD" id="cd00397">
    <property type="entry name" value="DNA_BRE_C"/>
    <property type="match status" value="1"/>
</dbReference>
<dbReference type="GO" id="GO:0003677">
    <property type="term" value="F:DNA binding"/>
    <property type="evidence" value="ECO:0007669"/>
    <property type="project" value="UniProtKB-UniRule"/>
</dbReference>
<feature type="domain" description="Core-binding (CB)" evidence="7">
    <location>
        <begin position="7"/>
        <end position="94"/>
    </location>
</feature>
<accession>A0A7M1BDC5</accession>
<dbReference type="InterPro" id="IPR050090">
    <property type="entry name" value="Tyrosine_recombinase_XerCD"/>
</dbReference>
<dbReference type="Pfam" id="PF00589">
    <property type="entry name" value="Phage_integrase"/>
    <property type="match status" value="1"/>
</dbReference>
<proteinExistence type="inferred from homology"/>
<protein>
    <submittedName>
        <fullName evidence="8">Site-specific integrase</fullName>
    </submittedName>
</protein>
<keyword evidence="9" id="KW-1185">Reference proteome</keyword>
<keyword evidence="8" id="KW-0614">Plasmid</keyword>
<dbReference type="AlphaFoldDB" id="A0A7M1BDC5"/>
<dbReference type="Proteomes" id="UP000593580">
    <property type="component" value="Plasmid unnamed"/>
</dbReference>
<dbReference type="InterPro" id="IPR044068">
    <property type="entry name" value="CB"/>
</dbReference>
<dbReference type="Gene3D" id="1.10.150.130">
    <property type="match status" value="1"/>
</dbReference>
<dbReference type="PANTHER" id="PTHR30349:SF64">
    <property type="entry name" value="PROPHAGE INTEGRASE INTD-RELATED"/>
    <property type="match status" value="1"/>
</dbReference>
<keyword evidence="2" id="KW-0229">DNA integration</keyword>
<feature type="domain" description="Tyr recombinase" evidence="6">
    <location>
        <begin position="117"/>
        <end position="310"/>
    </location>
</feature>
<sequence length="310" mass="36647">MEKDQLFILDKWIKSYLNEKKTLNLAKNTILNYKRVLDSFYGFYALKDEENCINSIYDINREFILEYLNNLGNKSVNTKNLHITVIKSFLSYISEHNKDNIDLTAKLKGLSAKNVKSESESLSEYESELLEKYLQEKRYKKNFLNIRNRLLVKLLYYTGIRASELLSIKLEDITPLEEEGVYKIYIMGKGNKYRYVYIPVDLITDELMFLQEHFLEDETLHTKNPQKYIAVTQKGRVMHRAELYSMLDKLYSKLYIKKRGVHILRHTFGKRMVKKNVNLSTIKELMGHENIQTTMIYARSDEKGMIEAVL</sequence>
<dbReference type="RefSeq" id="WP_193112090.1">
    <property type="nucleotide sequence ID" value="NZ_CP041407.1"/>
</dbReference>
<evidence type="ECO:0000259" key="7">
    <source>
        <dbReference type="PROSITE" id="PS51900"/>
    </source>
</evidence>
<keyword evidence="4" id="KW-0233">DNA recombination</keyword>
<organism evidence="8 9">
    <name type="scientific">Sulfurimonas paralvinellae</name>
    <dbReference type="NCBI Taxonomy" id="317658"/>
    <lineage>
        <taxon>Bacteria</taxon>
        <taxon>Pseudomonadati</taxon>
        <taxon>Campylobacterota</taxon>
        <taxon>Epsilonproteobacteria</taxon>
        <taxon>Campylobacterales</taxon>
        <taxon>Sulfurimonadaceae</taxon>
        <taxon>Sulfurimonas</taxon>
    </lineage>
</organism>
<evidence type="ECO:0000256" key="3">
    <source>
        <dbReference type="ARBA" id="ARBA00023125"/>
    </source>
</evidence>
<evidence type="ECO:0000313" key="9">
    <source>
        <dbReference type="Proteomes" id="UP000593580"/>
    </source>
</evidence>
<name>A0A7M1BDC5_9BACT</name>
<dbReference type="PANTHER" id="PTHR30349">
    <property type="entry name" value="PHAGE INTEGRASE-RELATED"/>
    <property type="match status" value="1"/>
</dbReference>
<dbReference type="InterPro" id="IPR002104">
    <property type="entry name" value="Integrase_catalytic"/>
</dbReference>
<evidence type="ECO:0000313" key="8">
    <source>
        <dbReference type="EMBL" id="QOP46802.1"/>
    </source>
</evidence>